<proteinExistence type="predicted"/>
<evidence type="ECO:0000313" key="5">
    <source>
        <dbReference type="Proteomes" id="UP000823561"/>
    </source>
</evidence>
<dbReference type="InterPro" id="IPR050216">
    <property type="entry name" value="LRR_domain-containing"/>
</dbReference>
<dbReference type="Proteomes" id="UP000823561">
    <property type="component" value="Chromosome 6"/>
</dbReference>
<dbReference type="SUPFAM" id="SSF52058">
    <property type="entry name" value="L domain-like"/>
    <property type="match status" value="1"/>
</dbReference>
<dbReference type="PROSITE" id="PS51450">
    <property type="entry name" value="LRR"/>
    <property type="match status" value="1"/>
</dbReference>
<evidence type="ECO:0000256" key="3">
    <source>
        <dbReference type="SAM" id="MobiDB-lite"/>
    </source>
</evidence>
<dbReference type="Pfam" id="PF13855">
    <property type="entry name" value="LRR_8"/>
    <property type="match status" value="1"/>
</dbReference>
<evidence type="ECO:0000256" key="2">
    <source>
        <dbReference type="ARBA" id="ARBA00022737"/>
    </source>
</evidence>
<dbReference type="PANTHER" id="PTHR48051:SF42">
    <property type="entry name" value="LEUCINE-RICH REPEAT-CONTAINING PROTEIN 18-LIKE"/>
    <property type="match status" value="1"/>
</dbReference>
<organism evidence="4 5">
    <name type="scientific">Alosa alosa</name>
    <name type="common">allis shad</name>
    <dbReference type="NCBI Taxonomy" id="278164"/>
    <lineage>
        <taxon>Eukaryota</taxon>
        <taxon>Metazoa</taxon>
        <taxon>Chordata</taxon>
        <taxon>Craniata</taxon>
        <taxon>Vertebrata</taxon>
        <taxon>Euteleostomi</taxon>
        <taxon>Actinopterygii</taxon>
        <taxon>Neopterygii</taxon>
        <taxon>Teleostei</taxon>
        <taxon>Clupei</taxon>
        <taxon>Clupeiformes</taxon>
        <taxon>Clupeoidei</taxon>
        <taxon>Clupeidae</taxon>
        <taxon>Alosa</taxon>
    </lineage>
</organism>
<evidence type="ECO:0000313" key="4">
    <source>
        <dbReference type="EMBL" id="KAG5280409.1"/>
    </source>
</evidence>
<dbReference type="Pfam" id="PF00560">
    <property type="entry name" value="LRR_1"/>
    <property type="match status" value="1"/>
</dbReference>
<feature type="region of interest" description="Disordered" evidence="3">
    <location>
        <begin position="1"/>
        <end position="26"/>
    </location>
</feature>
<dbReference type="InterPro" id="IPR003591">
    <property type="entry name" value="Leu-rich_rpt_typical-subtyp"/>
</dbReference>
<dbReference type="SMART" id="SM00369">
    <property type="entry name" value="LRR_TYP"/>
    <property type="match status" value="4"/>
</dbReference>
<keyword evidence="5" id="KW-1185">Reference proteome</keyword>
<gene>
    <name evidence="4" type="ORF">AALO_G00088800</name>
</gene>
<dbReference type="InterPro" id="IPR032675">
    <property type="entry name" value="LRR_dom_sf"/>
</dbReference>
<protein>
    <recommendedName>
        <fullName evidence="6">Leucine-rich repeat-containing protein 18</fullName>
    </recommendedName>
</protein>
<dbReference type="PANTHER" id="PTHR48051">
    <property type="match status" value="1"/>
</dbReference>
<accession>A0AAV6H055</accession>
<name>A0AAV6H055_9TELE</name>
<evidence type="ECO:0000256" key="1">
    <source>
        <dbReference type="ARBA" id="ARBA00022614"/>
    </source>
</evidence>
<evidence type="ECO:0008006" key="6">
    <source>
        <dbReference type="Google" id="ProtNLM"/>
    </source>
</evidence>
<dbReference type="EMBL" id="JADWDJ010000006">
    <property type="protein sequence ID" value="KAG5280409.1"/>
    <property type="molecule type" value="Genomic_DNA"/>
</dbReference>
<dbReference type="AlphaFoldDB" id="A0AAV6H055"/>
<keyword evidence="2" id="KW-0677">Repeat</keyword>
<comment type="caution">
    <text evidence="4">The sequence shown here is derived from an EMBL/GenBank/DDBJ whole genome shotgun (WGS) entry which is preliminary data.</text>
</comment>
<dbReference type="Gene3D" id="3.80.10.10">
    <property type="entry name" value="Ribonuclease Inhibitor"/>
    <property type="match status" value="1"/>
</dbReference>
<keyword evidence="1" id="KW-0433">Leucine-rich repeat</keyword>
<reference evidence="4" key="1">
    <citation type="submission" date="2020-10" db="EMBL/GenBank/DDBJ databases">
        <title>Chromosome-scale genome assembly of the Allis shad, Alosa alosa.</title>
        <authorList>
            <person name="Margot Z."/>
            <person name="Christophe K."/>
            <person name="Cabau C."/>
            <person name="Louis A."/>
            <person name="Berthelot C."/>
            <person name="Parey E."/>
            <person name="Roest Crollius H."/>
            <person name="Montfort J."/>
            <person name="Robinson-Rechavi M."/>
            <person name="Bucao C."/>
            <person name="Bouchez O."/>
            <person name="Gislard M."/>
            <person name="Lluch J."/>
            <person name="Milhes M."/>
            <person name="Lampietro C."/>
            <person name="Lopez Roques C."/>
            <person name="Donnadieu C."/>
            <person name="Braasch I."/>
            <person name="Desvignes T."/>
            <person name="Postlethwait J."/>
            <person name="Bobe J."/>
            <person name="Guiguen Y."/>
        </authorList>
    </citation>
    <scope>NUCLEOTIDE SEQUENCE</scope>
    <source>
        <strain evidence="4">M-15738</strain>
        <tissue evidence="4">Blood</tissue>
    </source>
</reference>
<sequence length="269" mass="29872">MNRRRSTAHNSSMAKGKKGAEPKGRKVTLKMAKAAVRVTVDGKRRLDLSNMDIASFPKCILQLSDVEELDLSRNLLRKLPDSIDRFTNLRWLDLHSNQLESVPRSVGRLQGLVSLNLSNNRLAPAGLPPEMGLLTALRSLNLGLNRLDVAPGFLSALRELRELGLFGNQLTSEPDALLRGLAKLQRVNMADNPLTPSSSPPPQDAVRSADHLYLVCQAHLCHECHLRCQLQRQRLENRASGHTPDHKGALFTGLITPNSVAQQEQEVWR</sequence>
<dbReference type="InterPro" id="IPR001611">
    <property type="entry name" value="Leu-rich_rpt"/>
</dbReference>
<dbReference type="GO" id="GO:0005737">
    <property type="term" value="C:cytoplasm"/>
    <property type="evidence" value="ECO:0007669"/>
    <property type="project" value="TreeGrafter"/>
</dbReference>